<keyword evidence="7" id="KW-0808">Transferase</keyword>
<evidence type="ECO:0000256" key="17">
    <source>
        <dbReference type="ARBA" id="ARBA00047899"/>
    </source>
</evidence>
<name>A0AAV0G6U8_9ASTE</name>
<protein>
    <recommendedName>
        <fullName evidence="2">non-specific serine/threonine protein kinase</fullName>
        <ecNumber evidence="2">2.7.11.1</ecNumber>
    </recommendedName>
</protein>
<evidence type="ECO:0000256" key="7">
    <source>
        <dbReference type="ARBA" id="ARBA00022679"/>
    </source>
</evidence>
<dbReference type="GO" id="GO:0033612">
    <property type="term" value="F:receptor serine/threonine kinase binding"/>
    <property type="evidence" value="ECO:0007669"/>
    <property type="project" value="TreeGrafter"/>
</dbReference>
<dbReference type="PROSITE" id="PS50011">
    <property type="entry name" value="PROTEIN_KINASE_DOM"/>
    <property type="match status" value="1"/>
</dbReference>
<evidence type="ECO:0000256" key="8">
    <source>
        <dbReference type="ARBA" id="ARBA00022692"/>
    </source>
</evidence>
<dbReference type="PANTHER" id="PTHR48056:SF81">
    <property type="entry name" value="RECEPTOR PROTEIN-TYROSINE KINASE CEPR1"/>
    <property type="match status" value="1"/>
</dbReference>
<dbReference type="InterPro" id="IPR055414">
    <property type="entry name" value="LRR_R13L4/SHOC2-like"/>
</dbReference>
<evidence type="ECO:0000256" key="15">
    <source>
        <dbReference type="ARBA" id="ARBA00023136"/>
    </source>
</evidence>
<organism evidence="22 23">
    <name type="scientific">Cuscuta epithymum</name>
    <dbReference type="NCBI Taxonomy" id="186058"/>
    <lineage>
        <taxon>Eukaryota</taxon>
        <taxon>Viridiplantae</taxon>
        <taxon>Streptophyta</taxon>
        <taxon>Embryophyta</taxon>
        <taxon>Tracheophyta</taxon>
        <taxon>Spermatophyta</taxon>
        <taxon>Magnoliopsida</taxon>
        <taxon>eudicotyledons</taxon>
        <taxon>Gunneridae</taxon>
        <taxon>Pentapetalae</taxon>
        <taxon>asterids</taxon>
        <taxon>lamiids</taxon>
        <taxon>Solanales</taxon>
        <taxon>Convolvulaceae</taxon>
        <taxon>Cuscuteae</taxon>
        <taxon>Cuscuta</taxon>
        <taxon>Cuscuta subgen. Cuscuta</taxon>
    </lineage>
</organism>
<proteinExistence type="predicted"/>
<reference evidence="22" key="1">
    <citation type="submission" date="2022-07" db="EMBL/GenBank/DDBJ databases">
        <authorList>
            <person name="Macas J."/>
            <person name="Novak P."/>
            <person name="Neumann P."/>
        </authorList>
    </citation>
    <scope>NUCLEOTIDE SEQUENCE</scope>
</reference>
<dbReference type="InterPro" id="IPR003591">
    <property type="entry name" value="Leu-rich_rpt_typical-subtyp"/>
</dbReference>
<evidence type="ECO:0000256" key="3">
    <source>
        <dbReference type="ARBA" id="ARBA00022475"/>
    </source>
</evidence>
<feature type="binding site" evidence="19">
    <location>
        <position position="682"/>
    </location>
    <ligand>
        <name>ATP</name>
        <dbReference type="ChEBI" id="CHEBI:30616"/>
    </ligand>
</feature>
<dbReference type="GO" id="GO:0051707">
    <property type="term" value="P:response to other organism"/>
    <property type="evidence" value="ECO:0007669"/>
    <property type="project" value="UniProtKB-ARBA"/>
</dbReference>
<comment type="catalytic activity">
    <reaction evidence="18">
        <text>L-seryl-[protein] + ATP = O-phospho-L-seryl-[protein] + ADP + H(+)</text>
        <dbReference type="Rhea" id="RHEA:17989"/>
        <dbReference type="Rhea" id="RHEA-COMP:9863"/>
        <dbReference type="Rhea" id="RHEA-COMP:11604"/>
        <dbReference type="ChEBI" id="CHEBI:15378"/>
        <dbReference type="ChEBI" id="CHEBI:29999"/>
        <dbReference type="ChEBI" id="CHEBI:30616"/>
        <dbReference type="ChEBI" id="CHEBI:83421"/>
        <dbReference type="ChEBI" id="CHEBI:456216"/>
        <dbReference type="EC" id="2.7.11.1"/>
    </reaction>
</comment>
<evidence type="ECO:0000256" key="20">
    <source>
        <dbReference type="SAM" id="SignalP"/>
    </source>
</evidence>
<dbReference type="SMART" id="SM00220">
    <property type="entry name" value="S_TKc"/>
    <property type="match status" value="1"/>
</dbReference>
<dbReference type="PANTHER" id="PTHR48056">
    <property type="entry name" value="LRR RECEPTOR-LIKE SERINE/THREONINE-PROTEIN KINASE-RELATED"/>
    <property type="match status" value="1"/>
</dbReference>
<keyword evidence="16" id="KW-0325">Glycoprotein</keyword>
<keyword evidence="6" id="KW-0433">Leucine-rich repeat</keyword>
<evidence type="ECO:0000256" key="1">
    <source>
        <dbReference type="ARBA" id="ARBA00004162"/>
    </source>
</evidence>
<dbReference type="SUPFAM" id="SSF56112">
    <property type="entry name" value="Protein kinase-like (PK-like)"/>
    <property type="match status" value="1"/>
</dbReference>
<dbReference type="Pfam" id="PF23598">
    <property type="entry name" value="LRR_14"/>
    <property type="match status" value="1"/>
</dbReference>
<dbReference type="InterPro" id="IPR008271">
    <property type="entry name" value="Ser/Thr_kinase_AS"/>
</dbReference>
<dbReference type="GO" id="GO:0005886">
    <property type="term" value="C:plasma membrane"/>
    <property type="evidence" value="ECO:0007669"/>
    <property type="project" value="UniProtKB-SubCell"/>
</dbReference>
<evidence type="ECO:0000256" key="14">
    <source>
        <dbReference type="ARBA" id="ARBA00022989"/>
    </source>
</evidence>
<dbReference type="SMART" id="SM00369">
    <property type="entry name" value="LRR_TYP"/>
    <property type="match status" value="7"/>
</dbReference>
<dbReference type="Proteomes" id="UP001152523">
    <property type="component" value="Unassembled WGS sequence"/>
</dbReference>
<dbReference type="InterPro" id="IPR032675">
    <property type="entry name" value="LRR_dom_sf"/>
</dbReference>
<dbReference type="GO" id="GO:0005524">
    <property type="term" value="F:ATP binding"/>
    <property type="evidence" value="ECO:0007669"/>
    <property type="project" value="UniProtKB-UniRule"/>
</dbReference>
<keyword evidence="9 20" id="KW-0732">Signal</keyword>
<evidence type="ECO:0000259" key="21">
    <source>
        <dbReference type="PROSITE" id="PS50011"/>
    </source>
</evidence>
<evidence type="ECO:0000256" key="19">
    <source>
        <dbReference type="PROSITE-ProRule" id="PRU10141"/>
    </source>
</evidence>
<evidence type="ECO:0000256" key="18">
    <source>
        <dbReference type="ARBA" id="ARBA00048679"/>
    </source>
</evidence>
<keyword evidence="13 19" id="KW-0067">ATP-binding</keyword>
<evidence type="ECO:0000256" key="4">
    <source>
        <dbReference type="ARBA" id="ARBA00022527"/>
    </source>
</evidence>
<keyword evidence="10" id="KW-0677">Repeat</keyword>
<evidence type="ECO:0000256" key="13">
    <source>
        <dbReference type="ARBA" id="ARBA00022840"/>
    </source>
</evidence>
<dbReference type="GO" id="GO:0006952">
    <property type="term" value="P:defense response"/>
    <property type="evidence" value="ECO:0007669"/>
    <property type="project" value="UniProtKB-ARBA"/>
</dbReference>
<comment type="catalytic activity">
    <reaction evidence="17">
        <text>L-threonyl-[protein] + ATP = O-phospho-L-threonyl-[protein] + ADP + H(+)</text>
        <dbReference type="Rhea" id="RHEA:46608"/>
        <dbReference type="Rhea" id="RHEA-COMP:11060"/>
        <dbReference type="Rhea" id="RHEA-COMP:11605"/>
        <dbReference type="ChEBI" id="CHEBI:15378"/>
        <dbReference type="ChEBI" id="CHEBI:30013"/>
        <dbReference type="ChEBI" id="CHEBI:30616"/>
        <dbReference type="ChEBI" id="CHEBI:61977"/>
        <dbReference type="ChEBI" id="CHEBI:456216"/>
        <dbReference type="EC" id="2.7.11.1"/>
    </reaction>
</comment>
<dbReference type="FunFam" id="3.80.10.10:FF:000233">
    <property type="entry name" value="Leucine-rich repeat receptor-like protein kinase TDR"/>
    <property type="match status" value="1"/>
</dbReference>
<accession>A0AAV0G6U8</accession>
<dbReference type="SUPFAM" id="SSF52047">
    <property type="entry name" value="RNI-like"/>
    <property type="match status" value="1"/>
</dbReference>
<dbReference type="AlphaFoldDB" id="A0AAV0G6U8"/>
<evidence type="ECO:0000256" key="12">
    <source>
        <dbReference type="ARBA" id="ARBA00022777"/>
    </source>
</evidence>
<feature type="signal peptide" evidence="20">
    <location>
        <begin position="1"/>
        <end position="22"/>
    </location>
</feature>
<evidence type="ECO:0000256" key="10">
    <source>
        <dbReference type="ARBA" id="ARBA00022737"/>
    </source>
</evidence>
<dbReference type="FunFam" id="3.30.200.20:FF:000530">
    <property type="entry name" value="receptor protein-tyrosine kinase CEPR1"/>
    <property type="match status" value="1"/>
</dbReference>
<sequence length="981" mass="109550">MSIPQIFFSVLLLLSVTGSYQSARHNQSEFFDLMKKSLKGDFMANWDGKPLCNYSGIRCDDHGDVFQIDIFGRSLFGRFPEDVCTYLPKLRFLRLGRNHFHGSHFPASITNCSVLEELNMTRTYVTGTLPDLTPMQALRSLDLSYNLFTGAFPMSAITNLSNIQALNFNENGGFDPWQLPANLSGLRKLKYMVLTTCNLHGKIPASIGEITHLVDLELSDNAMVGKIPVELGMLRNLEMLELYYNQFEGEIPEELGNLTNLVDLDLSGNRLTGIIPDSISKLPHLQVLQVYNNTLSGKFPSHLANSTTLRILSLYTNYLSGEIPENFGTSSALVVLDLSENQFSGKLPPHLCSRGQLKYMLLLQNFFSGELPATYGKCQVLVRFRVNNNLLDGQIPEIIFGLPRASIIDLSYNRLNGSIPTTIKNAKNLSELFIQGNRISGLLPREISRAINLVKIDVSKNLLSGPIPNEIAYLKRLNELNLHGNRFNSSIPETLSSLKSLIYLDLSNNLLSGGIPQSLAELLPNPMNFSNNMLSGSIPLSFIKGGVLDYFTGNPGLCLQHDYPYPSTSLIAKFRPCSQSHNLKITKIISEVVGGTAVCFVIFGIISFLKQWFCKRRDIACQEDQKLSSSFFSYDVKSFHTLNFEEREVFQGVIERNKVGEGGSGTVYKVRLSNGETIAVKKLRSQNGVILDRELKTEVETLGSIRHKNIVKLYCYFSGLACSLLVYEYMPNGDLGEALHGGSVTLDWPIRHQIALGIAHGLAYLHHDLQPPIVHRDIKPTNILLDVDYQPKVADFGIAKVLQARGGKDSISTVIAGTYGYLAPEYAYSAKATTKYDVYSFGVVLMELITGKKPLEAEFGENKNIVYWVSRKVETREGAYDLLDKRVSNSFKECMIKALRIAVHCTYRTPALRPTMNEVVQHLMEISNVQPKQTTTVKNFKCSETEYAISVVGDEEKKIIRNKDANSTPRQDKEGTELVKL</sequence>
<evidence type="ECO:0000256" key="6">
    <source>
        <dbReference type="ARBA" id="ARBA00022614"/>
    </source>
</evidence>
<evidence type="ECO:0000256" key="9">
    <source>
        <dbReference type="ARBA" id="ARBA00022729"/>
    </source>
</evidence>
<keyword evidence="3" id="KW-1003">Cell membrane</keyword>
<dbReference type="InterPro" id="IPR017441">
    <property type="entry name" value="Protein_kinase_ATP_BS"/>
</dbReference>
<dbReference type="Pfam" id="PF00069">
    <property type="entry name" value="Pkinase"/>
    <property type="match status" value="1"/>
</dbReference>
<feature type="chain" id="PRO_5043516216" description="non-specific serine/threonine protein kinase" evidence="20">
    <location>
        <begin position="23"/>
        <end position="981"/>
    </location>
</feature>
<evidence type="ECO:0000256" key="16">
    <source>
        <dbReference type="ARBA" id="ARBA00023180"/>
    </source>
</evidence>
<dbReference type="FunFam" id="3.80.10.10:FF:000515">
    <property type="entry name" value="Leucine-rich repeat receptor-like protein kinase"/>
    <property type="match status" value="1"/>
</dbReference>
<dbReference type="Gene3D" id="3.80.10.10">
    <property type="entry name" value="Ribonuclease Inhibitor"/>
    <property type="match status" value="3"/>
</dbReference>
<dbReference type="PROSITE" id="PS00108">
    <property type="entry name" value="PROTEIN_KINASE_ST"/>
    <property type="match status" value="1"/>
</dbReference>
<keyword evidence="15" id="KW-0472">Membrane</keyword>
<dbReference type="PROSITE" id="PS00107">
    <property type="entry name" value="PROTEIN_KINASE_ATP"/>
    <property type="match status" value="1"/>
</dbReference>
<dbReference type="EC" id="2.7.11.1" evidence="2"/>
<keyword evidence="11 19" id="KW-0547">Nucleotide-binding</keyword>
<keyword evidence="23" id="KW-1185">Reference proteome</keyword>
<dbReference type="GO" id="GO:0004674">
    <property type="term" value="F:protein serine/threonine kinase activity"/>
    <property type="evidence" value="ECO:0007669"/>
    <property type="project" value="UniProtKB-KW"/>
</dbReference>
<dbReference type="GO" id="GO:0009791">
    <property type="term" value="P:post-embryonic development"/>
    <property type="evidence" value="ECO:0007669"/>
    <property type="project" value="UniProtKB-ARBA"/>
</dbReference>
<keyword evidence="14" id="KW-1133">Transmembrane helix</keyword>
<dbReference type="PROSITE" id="PS51450">
    <property type="entry name" value="LRR"/>
    <property type="match status" value="1"/>
</dbReference>
<dbReference type="EMBL" id="CAMAPF010001056">
    <property type="protein sequence ID" value="CAH9143668.1"/>
    <property type="molecule type" value="Genomic_DNA"/>
</dbReference>
<evidence type="ECO:0000256" key="5">
    <source>
        <dbReference type="ARBA" id="ARBA00022553"/>
    </source>
</evidence>
<comment type="caution">
    <text evidence="22">The sequence shown here is derived from an EMBL/GenBank/DDBJ whole genome shotgun (WGS) entry which is preliminary data.</text>
</comment>
<dbReference type="Gene3D" id="1.10.510.10">
    <property type="entry name" value="Transferase(Phosphotransferase) domain 1"/>
    <property type="match status" value="1"/>
</dbReference>
<dbReference type="InterPro" id="IPR001611">
    <property type="entry name" value="Leu-rich_rpt"/>
</dbReference>
<feature type="domain" description="Protein kinase" evidence="21">
    <location>
        <begin position="653"/>
        <end position="925"/>
    </location>
</feature>
<gene>
    <name evidence="22" type="ORF">CEPIT_LOCUS40844</name>
</gene>
<dbReference type="Gene3D" id="3.30.200.20">
    <property type="entry name" value="Phosphorylase Kinase, domain 1"/>
    <property type="match status" value="1"/>
</dbReference>
<dbReference type="InterPro" id="IPR011009">
    <property type="entry name" value="Kinase-like_dom_sf"/>
</dbReference>
<dbReference type="InterPro" id="IPR000719">
    <property type="entry name" value="Prot_kinase_dom"/>
</dbReference>
<dbReference type="CDD" id="cd14066">
    <property type="entry name" value="STKc_IRAK"/>
    <property type="match status" value="1"/>
</dbReference>
<comment type="subcellular location">
    <subcellularLocation>
        <location evidence="1">Cell membrane</location>
        <topology evidence="1">Single-pass membrane protein</topology>
    </subcellularLocation>
</comment>
<evidence type="ECO:0000256" key="11">
    <source>
        <dbReference type="ARBA" id="ARBA00022741"/>
    </source>
</evidence>
<dbReference type="PRINTS" id="PR00019">
    <property type="entry name" value="LEURICHRPT"/>
</dbReference>
<keyword evidence="5" id="KW-0597">Phosphoprotein</keyword>
<evidence type="ECO:0000313" key="23">
    <source>
        <dbReference type="Proteomes" id="UP001152523"/>
    </source>
</evidence>
<evidence type="ECO:0000313" key="22">
    <source>
        <dbReference type="EMBL" id="CAH9143668.1"/>
    </source>
</evidence>
<keyword evidence="4" id="KW-0723">Serine/threonine-protein kinase</keyword>
<keyword evidence="12" id="KW-0418">Kinase</keyword>
<dbReference type="SUPFAM" id="SSF52058">
    <property type="entry name" value="L domain-like"/>
    <property type="match status" value="1"/>
</dbReference>
<dbReference type="InterPro" id="IPR050647">
    <property type="entry name" value="Plant_LRR-RLKs"/>
</dbReference>
<keyword evidence="8" id="KW-0812">Transmembrane</keyword>
<dbReference type="FunFam" id="1.10.510.10:FF:000417">
    <property type="entry name" value="Leucine-rich repeat receptor-like protein kinase"/>
    <property type="match status" value="1"/>
</dbReference>
<evidence type="ECO:0000256" key="2">
    <source>
        <dbReference type="ARBA" id="ARBA00012513"/>
    </source>
</evidence>
<dbReference type="Pfam" id="PF00560">
    <property type="entry name" value="LRR_1"/>
    <property type="match status" value="4"/>
</dbReference>